<dbReference type="Gene3D" id="1.20.1150.12">
    <property type="entry name" value="Endoplasmic reticulum resident protein 29, C-terminal domain"/>
    <property type="match status" value="1"/>
</dbReference>
<dbReference type="InterPro" id="IPR017937">
    <property type="entry name" value="Thioredoxin_CS"/>
</dbReference>
<evidence type="ECO:0000256" key="10">
    <source>
        <dbReference type="SAM" id="SignalP"/>
    </source>
</evidence>
<dbReference type="EMBL" id="JBBXJM010000007">
    <property type="protein sequence ID" value="KAL1405437.1"/>
    <property type="molecule type" value="Genomic_DNA"/>
</dbReference>
<feature type="signal peptide" evidence="10">
    <location>
        <begin position="1"/>
        <end position="19"/>
    </location>
</feature>
<feature type="chain" id="PRO_5046853896" description="protein disulfide-isomerase" evidence="10">
    <location>
        <begin position="20"/>
        <end position="380"/>
    </location>
</feature>
<dbReference type="Pfam" id="PF07749">
    <property type="entry name" value="ERp29"/>
    <property type="match status" value="1"/>
</dbReference>
<reference evidence="12 13" key="1">
    <citation type="submission" date="2023-08" db="EMBL/GenBank/DDBJ databases">
        <title>Annotated Genome Sequence of Vanrija albida AlHP1.</title>
        <authorList>
            <person name="Herzog R."/>
        </authorList>
    </citation>
    <scope>NUCLEOTIDE SEQUENCE [LARGE SCALE GENOMIC DNA]</scope>
    <source>
        <strain evidence="12 13">AlHP1</strain>
    </source>
</reference>
<accession>A0ABR3PSV2</accession>
<proteinExistence type="inferred from homology"/>
<evidence type="ECO:0000256" key="6">
    <source>
        <dbReference type="ARBA" id="ARBA00023157"/>
    </source>
</evidence>
<keyword evidence="13" id="KW-1185">Reference proteome</keyword>
<dbReference type="Gene3D" id="3.40.30.10">
    <property type="entry name" value="Glutaredoxin"/>
    <property type="match status" value="2"/>
</dbReference>
<dbReference type="InterPro" id="IPR005788">
    <property type="entry name" value="PDI_thioredoxin-like_dom"/>
</dbReference>
<comment type="caution">
    <text evidence="12">The sequence shown here is derived from an EMBL/GenBank/DDBJ whole genome shotgun (WGS) entry which is preliminary data.</text>
</comment>
<dbReference type="PROSITE" id="PS51352">
    <property type="entry name" value="THIOREDOXIN_2"/>
    <property type="match status" value="2"/>
</dbReference>
<comment type="catalytic activity">
    <reaction evidence="1">
        <text>Catalyzes the rearrangement of -S-S- bonds in proteins.</text>
        <dbReference type="EC" id="5.3.4.1"/>
    </reaction>
</comment>
<dbReference type="CDD" id="cd02998">
    <property type="entry name" value="PDI_a_ERp38"/>
    <property type="match status" value="2"/>
</dbReference>
<dbReference type="InterPro" id="IPR051063">
    <property type="entry name" value="PDI"/>
</dbReference>
<dbReference type="EC" id="5.3.4.1" evidence="3"/>
<keyword evidence="4 10" id="KW-0732">Signal</keyword>
<dbReference type="RefSeq" id="XP_069205381.1">
    <property type="nucleotide sequence ID" value="XM_069357444.1"/>
</dbReference>
<keyword evidence="6" id="KW-1015">Disulfide bond</keyword>
<dbReference type="PRINTS" id="PR00421">
    <property type="entry name" value="THIOREDOXIN"/>
</dbReference>
<evidence type="ECO:0000256" key="4">
    <source>
        <dbReference type="ARBA" id="ARBA00022729"/>
    </source>
</evidence>
<evidence type="ECO:0000313" key="12">
    <source>
        <dbReference type="EMBL" id="KAL1405437.1"/>
    </source>
</evidence>
<sequence>MRLFSLSAALLGLAGLAAASNVVDLDSKNFDSIIGKDKGALVEFYAPWCGHCKTLAPIYEKLADAFPSGKVIIAKTDADGVGRDLGSKYGIQGFPTLKWFPAGSLEPEDYNSGRDLDSLAKFVTEKSGVKSNIKPPPPPAAKELDISNFDDVVDGSKNVLVAFTAPWCGHCKNMKPAYEKVAKAFSGESNCVVAHVNADAAENKPLGARFGVKSFPTIKFFPKGSEEPVPYTGGRSEDAFAEFLNEHCGTFRAPTGLLTDLAGKITSLDVLAHEFMDEIPTRAEIVKRTKDAVTEFVSTADDKAKVAAEYYHKAMERIVEKGDAWLEKEKTRLTNLLAKDSLASSKLDELKVKVNILESFVAKRVGEFVDDGHDDAHDEL</sequence>
<evidence type="ECO:0000256" key="7">
    <source>
        <dbReference type="ARBA" id="ARBA00023235"/>
    </source>
</evidence>
<evidence type="ECO:0000256" key="8">
    <source>
        <dbReference type="ARBA" id="ARBA00023284"/>
    </source>
</evidence>
<dbReference type="GeneID" id="95990111"/>
<evidence type="ECO:0000313" key="13">
    <source>
        <dbReference type="Proteomes" id="UP001565368"/>
    </source>
</evidence>
<dbReference type="SUPFAM" id="SSF52833">
    <property type="entry name" value="Thioredoxin-like"/>
    <property type="match status" value="2"/>
</dbReference>
<keyword evidence="5" id="KW-0677">Repeat</keyword>
<dbReference type="InterPro" id="IPR036356">
    <property type="entry name" value="ERp29_C_sf"/>
</dbReference>
<name>A0ABR3PSV2_9TREE</name>
<dbReference type="PANTHER" id="PTHR45672">
    <property type="entry name" value="PROTEIN DISULFIDE-ISOMERASE C17H9.14C-RELATED"/>
    <property type="match status" value="1"/>
</dbReference>
<evidence type="ECO:0000259" key="11">
    <source>
        <dbReference type="PROSITE" id="PS51352"/>
    </source>
</evidence>
<dbReference type="Pfam" id="PF00085">
    <property type="entry name" value="Thioredoxin"/>
    <property type="match status" value="2"/>
</dbReference>
<dbReference type="CDD" id="cd00238">
    <property type="entry name" value="ERp29c"/>
    <property type="match status" value="1"/>
</dbReference>
<organism evidence="12 13">
    <name type="scientific">Vanrija albida</name>
    <dbReference type="NCBI Taxonomy" id="181172"/>
    <lineage>
        <taxon>Eukaryota</taxon>
        <taxon>Fungi</taxon>
        <taxon>Dikarya</taxon>
        <taxon>Basidiomycota</taxon>
        <taxon>Agaricomycotina</taxon>
        <taxon>Tremellomycetes</taxon>
        <taxon>Trichosporonales</taxon>
        <taxon>Trichosporonaceae</taxon>
        <taxon>Vanrija</taxon>
    </lineage>
</organism>
<dbReference type="NCBIfam" id="TIGR01126">
    <property type="entry name" value="pdi_dom"/>
    <property type="match status" value="2"/>
</dbReference>
<gene>
    <name evidence="12" type="ORF">Q8F55_009068</name>
</gene>
<dbReference type="SUPFAM" id="SSF47933">
    <property type="entry name" value="ERP29 C domain-like"/>
    <property type="match status" value="1"/>
</dbReference>
<protein>
    <recommendedName>
        <fullName evidence="3">protein disulfide-isomerase</fullName>
        <ecNumber evidence="3">5.3.4.1</ecNumber>
    </recommendedName>
</protein>
<dbReference type="PROSITE" id="PS00194">
    <property type="entry name" value="THIOREDOXIN_1"/>
    <property type="match status" value="2"/>
</dbReference>
<comment type="similarity">
    <text evidence="2 9">Belongs to the protein disulfide isomerase family.</text>
</comment>
<feature type="domain" description="Thioredoxin" evidence="11">
    <location>
        <begin position="11"/>
        <end position="128"/>
    </location>
</feature>
<dbReference type="InterPro" id="IPR011679">
    <property type="entry name" value="ERp29_C"/>
</dbReference>
<feature type="domain" description="Thioredoxin" evidence="11">
    <location>
        <begin position="130"/>
        <end position="249"/>
    </location>
</feature>
<keyword evidence="8" id="KW-0676">Redox-active center</keyword>
<evidence type="ECO:0000256" key="2">
    <source>
        <dbReference type="ARBA" id="ARBA00006347"/>
    </source>
</evidence>
<dbReference type="InterPro" id="IPR013766">
    <property type="entry name" value="Thioredoxin_domain"/>
</dbReference>
<evidence type="ECO:0000256" key="9">
    <source>
        <dbReference type="RuleBase" id="RU004208"/>
    </source>
</evidence>
<evidence type="ECO:0000256" key="3">
    <source>
        <dbReference type="ARBA" id="ARBA00012723"/>
    </source>
</evidence>
<dbReference type="InterPro" id="IPR036249">
    <property type="entry name" value="Thioredoxin-like_sf"/>
</dbReference>
<evidence type="ECO:0000256" key="1">
    <source>
        <dbReference type="ARBA" id="ARBA00001182"/>
    </source>
</evidence>
<dbReference type="Proteomes" id="UP001565368">
    <property type="component" value="Unassembled WGS sequence"/>
</dbReference>
<evidence type="ECO:0000256" key="5">
    <source>
        <dbReference type="ARBA" id="ARBA00022737"/>
    </source>
</evidence>
<dbReference type="PANTHER" id="PTHR45672:SF11">
    <property type="entry name" value="PROTEIN DISULFIDE-ISOMERASE C17H9.14C"/>
    <property type="match status" value="1"/>
</dbReference>
<keyword evidence="7" id="KW-0413">Isomerase</keyword>